<dbReference type="RefSeq" id="WP_188544468.1">
    <property type="nucleotide sequence ID" value="NZ_BMCU01000002.1"/>
</dbReference>
<evidence type="ECO:0000313" key="1">
    <source>
        <dbReference type="EMBL" id="GGG04267.1"/>
    </source>
</evidence>
<evidence type="ECO:0000313" key="2">
    <source>
        <dbReference type="Proteomes" id="UP000654257"/>
    </source>
</evidence>
<gene>
    <name evidence="1" type="ORF">GCM10007304_17990</name>
</gene>
<name>A0A917FTR0_9NOCA</name>
<proteinExistence type="predicted"/>
<comment type="caution">
    <text evidence="1">The sequence shown here is derived from an EMBL/GenBank/DDBJ whole genome shotgun (WGS) entry which is preliminary data.</text>
</comment>
<dbReference type="EMBL" id="BMCU01000002">
    <property type="protein sequence ID" value="GGG04267.1"/>
    <property type="molecule type" value="Genomic_DNA"/>
</dbReference>
<reference evidence="1" key="1">
    <citation type="journal article" date="2014" name="Int. J. Syst. Evol. Microbiol.">
        <title>Complete genome sequence of Corynebacterium casei LMG S-19264T (=DSM 44701T), isolated from a smear-ripened cheese.</title>
        <authorList>
            <consortium name="US DOE Joint Genome Institute (JGI-PGF)"/>
            <person name="Walter F."/>
            <person name="Albersmeier A."/>
            <person name="Kalinowski J."/>
            <person name="Ruckert C."/>
        </authorList>
    </citation>
    <scope>NUCLEOTIDE SEQUENCE</scope>
    <source>
        <strain evidence="1">CCM 7905</strain>
    </source>
</reference>
<dbReference type="Proteomes" id="UP000654257">
    <property type="component" value="Unassembled WGS sequence"/>
</dbReference>
<reference evidence="1" key="2">
    <citation type="submission" date="2020-09" db="EMBL/GenBank/DDBJ databases">
        <authorList>
            <person name="Sun Q."/>
            <person name="Sedlacek I."/>
        </authorList>
    </citation>
    <scope>NUCLEOTIDE SEQUENCE</scope>
    <source>
        <strain evidence="1">CCM 7905</strain>
    </source>
</reference>
<accession>A0A917FTR0</accession>
<protein>
    <submittedName>
        <fullName evidence="1">Uncharacterized protein</fullName>
    </submittedName>
</protein>
<organism evidence="1 2">
    <name type="scientific">Rhodococcoides trifolii</name>
    <dbReference type="NCBI Taxonomy" id="908250"/>
    <lineage>
        <taxon>Bacteria</taxon>
        <taxon>Bacillati</taxon>
        <taxon>Actinomycetota</taxon>
        <taxon>Actinomycetes</taxon>
        <taxon>Mycobacteriales</taxon>
        <taxon>Nocardiaceae</taxon>
        <taxon>Rhodococcoides</taxon>
    </lineage>
</organism>
<dbReference type="AlphaFoldDB" id="A0A917FTR0"/>
<keyword evidence="2" id="KW-1185">Reference proteome</keyword>
<sequence length="103" mass="11418">MTDTVMGDGPGVIADGPPLFFPTDLYVGKVRYPTRLVLRSTPGLKRPAPIEPRPLFLTAPGGWCAPADTTWSIEGDPDPWLRPDPIDRRPWWVKILNQIGVTI</sequence>